<dbReference type="CDD" id="cd00146">
    <property type="entry name" value="PKD"/>
    <property type="match status" value="1"/>
</dbReference>
<proteinExistence type="predicted"/>
<feature type="region of interest" description="Disordered" evidence="1">
    <location>
        <begin position="116"/>
        <end position="215"/>
    </location>
</feature>
<dbReference type="SUPFAM" id="SSF49299">
    <property type="entry name" value="PKD domain"/>
    <property type="match status" value="2"/>
</dbReference>
<accession>A0A1I5P669</accession>
<reference evidence="4" key="1">
    <citation type="submission" date="2016-10" db="EMBL/GenBank/DDBJ databases">
        <authorList>
            <person name="Varghese N."/>
            <person name="Submissions S."/>
        </authorList>
    </citation>
    <scope>NUCLEOTIDE SEQUENCE [LARGE SCALE GENOMIC DNA]</scope>
    <source>
        <strain evidence="4">CGMCC 1.10329</strain>
    </source>
</reference>
<feature type="compositionally biased region" description="Polar residues" evidence="1">
    <location>
        <begin position="169"/>
        <end position="178"/>
    </location>
</feature>
<evidence type="ECO:0000313" key="3">
    <source>
        <dbReference type="EMBL" id="SFP29447.1"/>
    </source>
</evidence>
<dbReference type="InterPro" id="IPR035986">
    <property type="entry name" value="PKD_dom_sf"/>
</dbReference>
<dbReference type="Proteomes" id="UP000183769">
    <property type="component" value="Unassembled WGS sequence"/>
</dbReference>
<evidence type="ECO:0000259" key="2">
    <source>
        <dbReference type="SMART" id="SM00089"/>
    </source>
</evidence>
<dbReference type="Pfam" id="PF22352">
    <property type="entry name" value="K319L-like_PKD"/>
    <property type="match status" value="1"/>
</dbReference>
<dbReference type="AlphaFoldDB" id="A0A1I5P669"/>
<protein>
    <recommendedName>
        <fullName evidence="2">PKD/Chitinase domain-containing protein</fullName>
    </recommendedName>
</protein>
<dbReference type="Gene3D" id="2.60.40.10">
    <property type="entry name" value="Immunoglobulins"/>
    <property type="match status" value="3"/>
</dbReference>
<evidence type="ECO:0000256" key="1">
    <source>
        <dbReference type="SAM" id="MobiDB-lite"/>
    </source>
</evidence>
<sequence length="919" mass="101813">MKLRSIALAALLVVAGVTAPVAADDDGRPLADAGLDQTATVGSTVYLDGGGSLDPDGEIVAYRWSIETPSGESITPVDPTSVTTRFVPEEPGRYYVRLTVTGDDGRRHSDTLYVDVERAPDPQTPTQSGTATPPSPPEPTTDSEPTPDPISTPEPTPNSGPTAEPVSTPEPNLTPTTQNDDDEPTETTNQPPNGAIHGPASVSTGSSVTYTIDANDPDGEIVDRWWLPTALSSSPAGQGELRSRTRRLTVDGTPKTSAEIAAIVVDDDGATSTLTKTVEVRNTLPSASIEGDSTAVVNSTKEYRLVASDPDGQITSVSLTSPDGAVEAVEPMPWDGPTSSGEWARSFRFAEIPEDDGTVTLEAVVRDEYGGVTRVEKEVTVVKSEEMRVADPVVRQPPEILSLEASFIDSPEGINSRQILFSAVATDNDSDQLVFDWRIGESAMLSNRAGGDPARANISYSLEDMQFEDGTIDVALTVTDQNGHQRKLTKTFDVERPNPSGGNIGRANQIQISHTQGRTVYGSYQMNSIHAGEQIFISFGDAHSDTYTLGDTRSYQFKHKYSSAGRYAISVSPSWTSDSATTPLDISNQTYTVWTYEQNETEVLRTEAAESPGEDWTRDGIARIDRKQVGVETTKTRAIDDRAITSPGKEWTRIGTTIEYHTEQRTTESTSHPGGDWTLTERNVDQKRVFAGWEHTTVPQRGLLGADWEYVEAVPYTVERTKTERSADRPRGSGWSRGEQVGRTQVDYDTRWVDYRFHADADWQYLGGDRYISGYDTTTTCVEYVQLYRTRHCIEEETNYHPEYDYRYEYRVPKYDPVYEWERTVEETKYAYRYRAATFETEAVDAYTKEVRVGTEYVQWERPVFEKTDIYRWKNTRYTWEESRVFSKPSGDVRNLSKVVKECGTEPADQEPNLCSEGT</sequence>
<feature type="compositionally biased region" description="Polar residues" evidence="1">
    <location>
        <begin position="201"/>
        <end position="212"/>
    </location>
</feature>
<dbReference type="SMART" id="SM00089">
    <property type="entry name" value="PKD"/>
    <property type="match status" value="2"/>
</dbReference>
<feature type="region of interest" description="Disordered" evidence="1">
    <location>
        <begin position="721"/>
        <end position="740"/>
    </location>
</feature>
<dbReference type="RefSeq" id="WP_074876060.1">
    <property type="nucleotide sequence ID" value="NZ_FOXI01000002.1"/>
</dbReference>
<organism evidence="3 4">
    <name type="scientific">Halolamina pelagica</name>
    <dbReference type="NCBI Taxonomy" id="699431"/>
    <lineage>
        <taxon>Archaea</taxon>
        <taxon>Methanobacteriati</taxon>
        <taxon>Methanobacteriota</taxon>
        <taxon>Stenosarchaea group</taxon>
        <taxon>Halobacteria</taxon>
        <taxon>Halobacteriales</taxon>
        <taxon>Haloferacaceae</taxon>
    </lineage>
</organism>
<dbReference type="EMBL" id="FOXI01000002">
    <property type="protein sequence ID" value="SFP29447.1"/>
    <property type="molecule type" value="Genomic_DNA"/>
</dbReference>
<feature type="domain" description="PKD/Chitinase" evidence="2">
    <location>
        <begin position="404"/>
        <end position="497"/>
    </location>
</feature>
<dbReference type="InterPro" id="IPR022409">
    <property type="entry name" value="PKD/Chitinase_dom"/>
</dbReference>
<feature type="compositionally biased region" description="Pro residues" evidence="1">
    <location>
        <begin position="146"/>
        <end position="158"/>
    </location>
</feature>
<evidence type="ECO:0000313" key="4">
    <source>
        <dbReference type="Proteomes" id="UP000183769"/>
    </source>
</evidence>
<keyword evidence="4" id="KW-1185">Reference proteome</keyword>
<name>A0A1I5P669_9EURY</name>
<gene>
    <name evidence="3" type="ORF">SAMN05216277_102370</name>
</gene>
<feature type="domain" description="PKD/Chitinase" evidence="2">
    <location>
        <begin position="30"/>
        <end position="283"/>
    </location>
</feature>
<dbReference type="OrthoDB" id="308103at2157"/>
<feature type="compositionally biased region" description="Basic and acidic residues" evidence="1">
    <location>
        <begin position="721"/>
        <end position="731"/>
    </location>
</feature>
<dbReference type="InterPro" id="IPR013783">
    <property type="entry name" value="Ig-like_fold"/>
</dbReference>